<dbReference type="EMBL" id="JYDH01000056">
    <property type="protein sequence ID" value="KRY35269.1"/>
    <property type="molecule type" value="Genomic_DNA"/>
</dbReference>
<reference evidence="2 3" key="1">
    <citation type="submission" date="2015-01" db="EMBL/GenBank/DDBJ databases">
        <title>Evolution of Trichinella species and genotypes.</title>
        <authorList>
            <person name="Korhonen P.K."/>
            <person name="Edoardo P."/>
            <person name="Giuseppe L.R."/>
            <person name="Gasser R.B."/>
        </authorList>
    </citation>
    <scope>NUCLEOTIDE SEQUENCE [LARGE SCALE GENOMIC DNA]</scope>
    <source>
        <strain evidence="2">ISS3</strain>
    </source>
</reference>
<dbReference type="AlphaFoldDB" id="A0A0V1BDZ2"/>
<sequence>MPSFPLTPGGPAGPLGPGIPGSPHSPKNTARLEFAYHEKLASMVLVCLALRADHLSLAHQAFLPFRLFLKKYKDNIRTALVQTSFNAIQMLPARPGIPSTPSLPGSPILPTSPIQFSDIPGIPGAPGIPGLPFSPFLPGIPGLPGNPRLQHPFKNVKVIANYRNIISAQN</sequence>
<protein>
    <recommendedName>
        <fullName evidence="4">Accumulation-associated protein</fullName>
    </recommendedName>
</protein>
<comment type="caution">
    <text evidence="2">The sequence shown here is derived from an EMBL/GenBank/DDBJ whole genome shotgun (WGS) entry which is preliminary data.</text>
</comment>
<evidence type="ECO:0000313" key="3">
    <source>
        <dbReference type="Proteomes" id="UP000054776"/>
    </source>
</evidence>
<proteinExistence type="predicted"/>
<dbReference type="InParanoid" id="A0A0V1BDZ2"/>
<gene>
    <name evidence="2" type="ORF">T01_12436</name>
</gene>
<evidence type="ECO:0000256" key="1">
    <source>
        <dbReference type="SAM" id="MobiDB-lite"/>
    </source>
</evidence>
<feature type="region of interest" description="Disordered" evidence="1">
    <location>
        <begin position="1"/>
        <end position="26"/>
    </location>
</feature>
<evidence type="ECO:0000313" key="2">
    <source>
        <dbReference type="EMBL" id="KRY35269.1"/>
    </source>
</evidence>
<feature type="compositionally biased region" description="Gly residues" evidence="1">
    <location>
        <begin position="10"/>
        <end position="19"/>
    </location>
</feature>
<organism evidence="2 3">
    <name type="scientific">Trichinella spiralis</name>
    <name type="common">Trichina worm</name>
    <dbReference type="NCBI Taxonomy" id="6334"/>
    <lineage>
        <taxon>Eukaryota</taxon>
        <taxon>Metazoa</taxon>
        <taxon>Ecdysozoa</taxon>
        <taxon>Nematoda</taxon>
        <taxon>Enoplea</taxon>
        <taxon>Dorylaimia</taxon>
        <taxon>Trichinellida</taxon>
        <taxon>Trichinellidae</taxon>
        <taxon>Trichinella</taxon>
    </lineage>
</organism>
<keyword evidence="3" id="KW-1185">Reference proteome</keyword>
<evidence type="ECO:0008006" key="4">
    <source>
        <dbReference type="Google" id="ProtNLM"/>
    </source>
</evidence>
<name>A0A0V1BDZ2_TRISP</name>
<dbReference type="Proteomes" id="UP000054776">
    <property type="component" value="Unassembled WGS sequence"/>
</dbReference>
<accession>A0A0V1BDZ2</accession>